<dbReference type="InterPro" id="IPR039329">
    <property type="entry name" value="SIAE"/>
</dbReference>
<reference evidence="1" key="2">
    <citation type="journal article" date="2021" name="Genome Biol. Evol.">
        <title>Developing a high-quality reference genome for a parasitic bivalve with doubly uniparental inheritance (Bivalvia: Unionida).</title>
        <authorList>
            <person name="Smith C.H."/>
        </authorList>
    </citation>
    <scope>NUCLEOTIDE SEQUENCE</scope>
    <source>
        <strain evidence="1">CHS0354</strain>
        <tissue evidence="1">Mantle</tissue>
    </source>
</reference>
<gene>
    <name evidence="1" type="ORF">CHS0354_011449</name>
</gene>
<dbReference type="AlphaFoldDB" id="A0AAE0VX51"/>
<protein>
    <submittedName>
        <fullName evidence="1">Uncharacterized protein</fullName>
    </submittedName>
</protein>
<dbReference type="EMBL" id="JAEAOA010000708">
    <property type="protein sequence ID" value="KAK3593848.1"/>
    <property type="molecule type" value="Genomic_DNA"/>
</dbReference>
<evidence type="ECO:0000313" key="1">
    <source>
        <dbReference type="EMBL" id="KAK3593848.1"/>
    </source>
</evidence>
<organism evidence="1 2">
    <name type="scientific">Potamilus streckersoni</name>
    <dbReference type="NCBI Taxonomy" id="2493646"/>
    <lineage>
        <taxon>Eukaryota</taxon>
        <taxon>Metazoa</taxon>
        <taxon>Spiralia</taxon>
        <taxon>Lophotrochozoa</taxon>
        <taxon>Mollusca</taxon>
        <taxon>Bivalvia</taxon>
        <taxon>Autobranchia</taxon>
        <taxon>Heteroconchia</taxon>
        <taxon>Palaeoheterodonta</taxon>
        <taxon>Unionida</taxon>
        <taxon>Unionoidea</taxon>
        <taxon>Unionidae</taxon>
        <taxon>Ambleminae</taxon>
        <taxon>Lampsilini</taxon>
        <taxon>Potamilus</taxon>
    </lineage>
</organism>
<dbReference type="GO" id="GO:0005975">
    <property type="term" value="P:carbohydrate metabolic process"/>
    <property type="evidence" value="ECO:0007669"/>
    <property type="project" value="TreeGrafter"/>
</dbReference>
<proteinExistence type="predicted"/>
<dbReference type="GO" id="GO:0001681">
    <property type="term" value="F:sialate O-acetylesterase activity"/>
    <property type="evidence" value="ECO:0007669"/>
    <property type="project" value="InterPro"/>
</dbReference>
<reference evidence="1" key="1">
    <citation type="journal article" date="2021" name="Genome Biol. Evol.">
        <title>A High-Quality Reference Genome for a Parasitic Bivalve with Doubly Uniparental Inheritance (Bivalvia: Unionida).</title>
        <authorList>
            <person name="Smith C.H."/>
        </authorList>
    </citation>
    <scope>NUCLEOTIDE SEQUENCE</scope>
    <source>
        <strain evidence="1">CHS0354</strain>
    </source>
</reference>
<keyword evidence="2" id="KW-1185">Reference proteome</keyword>
<evidence type="ECO:0000313" key="2">
    <source>
        <dbReference type="Proteomes" id="UP001195483"/>
    </source>
</evidence>
<accession>A0AAE0VX51</accession>
<dbReference type="PANTHER" id="PTHR22901">
    <property type="entry name" value="SIALATE O-ACETYLESTERASE"/>
    <property type="match status" value="1"/>
</dbReference>
<sequence>MVRNKPLYEIDFLGLQLAPWRENEANLGFPIVRWAQTAGYGFAPNPKIPKTFMAVAVDLPDFQAPQGSIHPRFKEDIAYRLSLAGRAVAYSEQGLDYQGPYPSAFHLDERSHTLNIEFSYGTVPVEVRSNDGLEV</sequence>
<dbReference type="Proteomes" id="UP001195483">
    <property type="component" value="Unassembled WGS sequence"/>
</dbReference>
<name>A0AAE0VX51_9BIVA</name>
<dbReference type="PANTHER" id="PTHR22901:SF0">
    <property type="entry name" value="SIALATE O-ACETYLESTERASE"/>
    <property type="match status" value="1"/>
</dbReference>
<reference evidence="1" key="3">
    <citation type="submission" date="2023-05" db="EMBL/GenBank/DDBJ databases">
        <authorList>
            <person name="Smith C.H."/>
        </authorList>
    </citation>
    <scope>NUCLEOTIDE SEQUENCE</scope>
    <source>
        <strain evidence="1">CHS0354</strain>
        <tissue evidence="1">Mantle</tissue>
    </source>
</reference>
<comment type="caution">
    <text evidence="1">The sequence shown here is derived from an EMBL/GenBank/DDBJ whole genome shotgun (WGS) entry which is preliminary data.</text>
</comment>